<accession>A0A5P2D103</accession>
<dbReference type="AlphaFoldDB" id="A0A5P2D103"/>
<dbReference type="EMBL" id="CP029190">
    <property type="protein sequence ID" value="QES48240.1"/>
    <property type="molecule type" value="Genomic_DNA"/>
</dbReference>
<protein>
    <submittedName>
        <fullName evidence="1">Uncharacterized protein</fullName>
    </submittedName>
</protein>
<sequence>MESMAHAGSVRGRVFPIVEVFGYPHDCATPEAVGSRQSEHCPFSAAPCEKQRQYGFGYCSVTYSAAWDAQGQTYAVCDHRLDGRPTEWAVRDYFGDRHAILVPEVAVTQKPRLNLDYVAYASDPRAPGGVQAIAIETQAIDLRGGGVRPAWDAWAAGEPELWRSYYSRDAVAKGRKDTVDYGINTGNVYKRLGTQVAVKGEYLKQIEVPLYVVMQQKILEQLRSRIDFAPVRESEAWDITFIGFDYDGTTHADGQLAMPPVETVRTTLENYTRAMTSGAGSVALRDEFLAKVRRKAASQVRQRTSSEDLLF</sequence>
<name>A0A5P2D103_STRVZ</name>
<evidence type="ECO:0000313" key="2">
    <source>
        <dbReference type="Proteomes" id="UP000325211"/>
    </source>
</evidence>
<reference evidence="1 2" key="1">
    <citation type="submission" date="2018-05" db="EMBL/GenBank/DDBJ databases">
        <title>Streptomyces venezuelae.</title>
        <authorList>
            <person name="Kim W."/>
            <person name="Lee N."/>
            <person name="Cho B.-K."/>
        </authorList>
    </citation>
    <scope>NUCLEOTIDE SEQUENCE [LARGE SCALE GENOMIC DNA]</scope>
    <source>
        <strain evidence="1 2">ATCC 21782</strain>
    </source>
</reference>
<gene>
    <name evidence="1" type="ORF">DEJ50_10855</name>
</gene>
<organism evidence="1 2">
    <name type="scientific">Streptomyces venezuelae</name>
    <dbReference type="NCBI Taxonomy" id="54571"/>
    <lineage>
        <taxon>Bacteria</taxon>
        <taxon>Bacillati</taxon>
        <taxon>Actinomycetota</taxon>
        <taxon>Actinomycetes</taxon>
        <taxon>Kitasatosporales</taxon>
        <taxon>Streptomycetaceae</taxon>
        <taxon>Streptomyces</taxon>
    </lineage>
</organism>
<evidence type="ECO:0000313" key="1">
    <source>
        <dbReference type="EMBL" id="QES48240.1"/>
    </source>
</evidence>
<dbReference type="Proteomes" id="UP000325211">
    <property type="component" value="Chromosome"/>
</dbReference>
<proteinExistence type="predicted"/>